<proteinExistence type="inferred from homology"/>
<dbReference type="GO" id="GO:0005524">
    <property type="term" value="F:ATP binding"/>
    <property type="evidence" value="ECO:0007669"/>
    <property type="project" value="UniProtKB-KW"/>
</dbReference>
<gene>
    <name evidence="1" type="primary">gatC</name>
    <name evidence="2" type="ORF">A2261_00665</name>
</gene>
<comment type="similarity">
    <text evidence="1">Belongs to the GatC family.</text>
</comment>
<keyword evidence="1" id="KW-0547">Nucleotide-binding</keyword>
<dbReference type="InterPro" id="IPR003837">
    <property type="entry name" value="GatC"/>
</dbReference>
<keyword evidence="1" id="KW-0067">ATP-binding</keyword>
<reference evidence="2 3" key="1">
    <citation type="journal article" date="2016" name="Nat. Commun.">
        <title>Thousands of microbial genomes shed light on interconnected biogeochemical processes in an aquifer system.</title>
        <authorList>
            <person name="Anantharaman K."/>
            <person name="Brown C.T."/>
            <person name="Hug L.A."/>
            <person name="Sharon I."/>
            <person name="Castelle C.J."/>
            <person name="Probst A.J."/>
            <person name="Thomas B.C."/>
            <person name="Singh A."/>
            <person name="Wilkins M.J."/>
            <person name="Karaoz U."/>
            <person name="Brodie E.L."/>
            <person name="Williams K.H."/>
            <person name="Hubbard S.S."/>
            <person name="Banfield J.F."/>
        </authorList>
    </citation>
    <scope>NUCLEOTIDE SEQUENCE [LARGE SCALE GENOMIC DNA]</scope>
</reference>
<dbReference type="Gene3D" id="1.10.20.60">
    <property type="entry name" value="Glu-tRNAGln amidotransferase C subunit, N-terminal domain"/>
    <property type="match status" value="1"/>
</dbReference>
<accession>A0A1F6NKJ4</accession>
<dbReference type="Proteomes" id="UP000177803">
    <property type="component" value="Unassembled WGS sequence"/>
</dbReference>
<sequence length="97" mass="10921">MQLTPQKIEEIAKLARLELTEKEKTMYADQLSAVLDYIEQLNEVNTDNVPETCQVTGLKNVIRADVPENCDAATRAKIISAFPEKLDKVLKVKAVFE</sequence>
<dbReference type="InterPro" id="IPR036113">
    <property type="entry name" value="Asp/Glu-ADT_sf_sub_c"/>
</dbReference>
<dbReference type="GO" id="GO:0006412">
    <property type="term" value="P:translation"/>
    <property type="evidence" value="ECO:0007669"/>
    <property type="project" value="UniProtKB-UniRule"/>
</dbReference>
<dbReference type="EC" id="6.3.5.-" evidence="1"/>
<comment type="subunit">
    <text evidence="1">Heterotrimer of A, B and C subunits.</text>
</comment>
<dbReference type="HAMAP" id="MF_00122">
    <property type="entry name" value="GatC"/>
    <property type="match status" value="1"/>
</dbReference>
<dbReference type="Pfam" id="PF02686">
    <property type="entry name" value="GatC"/>
    <property type="match status" value="1"/>
</dbReference>
<dbReference type="AlphaFoldDB" id="A0A1F6NKJ4"/>
<comment type="catalytic activity">
    <reaction evidence="1">
        <text>L-glutamyl-tRNA(Gln) + L-glutamine + ATP + H2O = L-glutaminyl-tRNA(Gln) + L-glutamate + ADP + phosphate + H(+)</text>
        <dbReference type="Rhea" id="RHEA:17521"/>
        <dbReference type="Rhea" id="RHEA-COMP:9681"/>
        <dbReference type="Rhea" id="RHEA-COMP:9684"/>
        <dbReference type="ChEBI" id="CHEBI:15377"/>
        <dbReference type="ChEBI" id="CHEBI:15378"/>
        <dbReference type="ChEBI" id="CHEBI:29985"/>
        <dbReference type="ChEBI" id="CHEBI:30616"/>
        <dbReference type="ChEBI" id="CHEBI:43474"/>
        <dbReference type="ChEBI" id="CHEBI:58359"/>
        <dbReference type="ChEBI" id="CHEBI:78520"/>
        <dbReference type="ChEBI" id="CHEBI:78521"/>
        <dbReference type="ChEBI" id="CHEBI:456216"/>
    </reaction>
</comment>
<dbReference type="PANTHER" id="PTHR15004:SF0">
    <property type="entry name" value="GLUTAMYL-TRNA(GLN) AMIDOTRANSFERASE SUBUNIT C, MITOCHONDRIAL"/>
    <property type="match status" value="1"/>
</dbReference>
<keyword evidence="1" id="KW-0648">Protein biosynthesis</keyword>
<dbReference type="NCBIfam" id="TIGR00135">
    <property type="entry name" value="gatC"/>
    <property type="match status" value="1"/>
</dbReference>
<organism evidence="2 3">
    <name type="scientific">Candidatus Magasanikbacteria bacterium RIFOXYA2_FULL_44_8</name>
    <dbReference type="NCBI Taxonomy" id="1798696"/>
    <lineage>
        <taxon>Bacteria</taxon>
        <taxon>Candidatus Magasanikiibacteriota</taxon>
    </lineage>
</organism>
<dbReference type="SUPFAM" id="SSF141000">
    <property type="entry name" value="Glu-tRNAGln amidotransferase C subunit"/>
    <property type="match status" value="1"/>
</dbReference>
<dbReference type="GO" id="GO:0050567">
    <property type="term" value="F:glutaminyl-tRNA synthase (glutamine-hydrolyzing) activity"/>
    <property type="evidence" value="ECO:0007669"/>
    <property type="project" value="UniProtKB-UniRule"/>
</dbReference>
<comment type="function">
    <text evidence="1">Allows the formation of correctly charged Asn-tRNA(Asn) or Gln-tRNA(Gln) through the transamidation of misacylated Asp-tRNA(Asn) or Glu-tRNA(Gln) in organisms which lack either or both of asparaginyl-tRNA or glutaminyl-tRNA synthetases. The reaction takes place in the presence of glutamine and ATP through an activated phospho-Asp-tRNA(Asn) or phospho-Glu-tRNA(Gln).</text>
</comment>
<name>A0A1F6NKJ4_9BACT</name>
<comment type="catalytic activity">
    <reaction evidence="1">
        <text>L-aspartyl-tRNA(Asn) + L-glutamine + ATP + H2O = L-asparaginyl-tRNA(Asn) + L-glutamate + ADP + phosphate + 2 H(+)</text>
        <dbReference type="Rhea" id="RHEA:14513"/>
        <dbReference type="Rhea" id="RHEA-COMP:9674"/>
        <dbReference type="Rhea" id="RHEA-COMP:9677"/>
        <dbReference type="ChEBI" id="CHEBI:15377"/>
        <dbReference type="ChEBI" id="CHEBI:15378"/>
        <dbReference type="ChEBI" id="CHEBI:29985"/>
        <dbReference type="ChEBI" id="CHEBI:30616"/>
        <dbReference type="ChEBI" id="CHEBI:43474"/>
        <dbReference type="ChEBI" id="CHEBI:58359"/>
        <dbReference type="ChEBI" id="CHEBI:78515"/>
        <dbReference type="ChEBI" id="CHEBI:78516"/>
        <dbReference type="ChEBI" id="CHEBI:456216"/>
    </reaction>
</comment>
<evidence type="ECO:0000313" key="3">
    <source>
        <dbReference type="Proteomes" id="UP000177803"/>
    </source>
</evidence>
<dbReference type="GO" id="GO:0006450">
    <property type="term" value="P:regulation of translational fidelity"/>
    <property type="evidence" value="ECO:0007669"/>
    <property type="project" value="InterPro"/>
</dbReference>
<protein>
    <recommendedName>
        <fullName evidence="1">Aspartyl/glutamyl-tRNA(Asn/Gln) amidotransferase subunit C</fullName>
        <shortName evidence="1">Asp/Glu-ADT subunit C</shortName>
        <ecNumber evidence="1">6.3.5.-</ecNumber>
    </recommendedName>
</protein>
<dbReference type="PANTHER" id="PTHR15004">
    <property type="entry name" value="GLUTAMYL-TRNA(GLN) AMIDOTRANSFERASE SUBUNIT C, MITOCHONDRIAL"/>
    <property type="match status" value="1"/>
</dbReference>
<dbReference type="GO" id="GO:0050566">
    <property type="term" value="F:asparaginyl-tRNA synthase (glutamine-hydrolyzing) activity"/>
    <property type="evidence" value="ECO:0007669"/>
    <property type="project" value="RHEA"/>
</dbReference>
<dbReference type="EMBL" id="MFQR01000026">
    <property type="protein sequence ID" value="OGH84365.1"/>
    <property type="molecule type" value="Genomic_DNA"/>
</dbReference>
<evidence type="ECO:0000313" key="2">
    <source>
        <dbReference type="EMBL" id="OGH84365.1"/>
    </source>
</evidence>
<evidence type="ECO:0000256" key="1">
    <source>
        <dbReference type="HAMAP-Rule" id="MF_00122"/>
    </source>
</evidence>
<dbReference type="GO" id="GO:0070681">
    <property type="term" value="P:glutaminyl-tRNAGln biosynthesis via transamidation"/>
    <property type="evidence" value="ECO:0007669"/>
    <property type="project" value="TreeGrafter"/>
</dbReference>
<keyword evidence="1" id="KW-0436">Ligase</keyword>
<comment type="caution">
    <text evidence="2">The sequence shown here is derived from an EMBL/GenBank/DDBJ whole genome shotgun (WGS) entry which is preliminary data.</text>
</comment>